<organism evidence="1 2">
    <name type="scientific">Gossypium armourianum</name>
    <dbReference type="NCBI Taxonomy" id="34283"/>
    <lineage>
        <taxon>Eukaryota</taxon>
        <taxon>Viridiplantae</taxon>
        <taxon>Streptophyta</taxon>
        <taxon>Embryophyta</taxon>
        <taxon>Tracheophyta</taxon>
        <taxon>Spermatophyta</taxon>
        <taxon>Magnoliopsida</taxon>
        <taxon>eudicotyledons</taxon>
        <taxon>Gunneridae</taxon>
        <taxon>Pentapetalae</taxon>
        <taxon>rosids</taxon>
        <taxon>malvids</taxon>
        <taxon>Malvales</taxon>
        <taxon>Malvaceae</taxon>
        <taxon>Malvoideae</taxon>
        <taxon>Gossypium</taxon>
    </lineage>
</organism>
<protein>
    <submittedName>
        <fullName evidence="1">Uncharacterized protein</fullName>
    </submittedName>
</protein>
<dbReference type="Proteomes" id="UP000593575">
    <property type="component" value="Unassembled WGS sequence"/>
</dbReference>
<sequence length="63" mass="7431">MSRALHRLRLILMLSRTLIRFYSIVLNISKCLAEEFSMVREALLMRRIKIPTIGNFIPNFPLI</sequence>
<proteinExistence type="predicted"/>
<evidence type="ECO:0000313" key="1">
    <source>
        <dbReference type="EMBL" id="MBA0845617.1"/>
    </source>
</evidence>
<evidence type="ECO:0000313" key="2">
    <source>
        <dbReference type="Proteomes" id="UP000593575"/>
    </source>
</evidence>
<keyword evidence="2" id="KW-1185">Reference proteome</keyword>
<name>A0A7J9KGK2_9ROSI</name>
<comment type="caution">
    <text evidence="1">The sequence shown here is derived from an EMBL/GenBank/DDBJ whole genome shotgun (WGS) entry which is preliminary data.</text>
</comment>
<gene>
    <name evidence="1" type="ORF">Goarm_005734</name>
</gene>
<accession>A0A7J9KGK2</accession>
<reference evidence="1 2" key="1">
    <citation type="journal article" date="2019" name="Genome Biol. Evol.">
        <title>Insights into the evolution of the New World diploid cottons (Gossypium, subgenus Houzingenia) based on genome sequencing.</title>
        <authorList>
            <person name="Grover C.E."/>
            <person name="Arick M.A. 2nd"/>
            <person name="Thrash A."/>
            <person name="Conover J.L."/>
            <person name="Sanders W.S."/>
            <person name="Peterson D.G."/>
            <person name="Frelichowski J.E."/>
            <person name="Scheffler J.A."/>
            <person name="Scheffler B.E."/>
            <person name="Wendel J.F."/>
        </authorList>
    </citation>
    <scope>NUCLEOTIDE SEQUENCE [LARGE SCALE GENOMIC DNA]</scope>
    <source>
        <strain evidence="1">6</strain>
        <tissue evidence="1">Leaf</tissue>
    </source>
</reference>
<dbReference type="EMBL" id="JABFAE010417219">
    <property type="protein sequence ID" value="MBA0845617.1"/>
    <property type="molecule type" value="Genomic_DNA"/>
</dbReference>
<dbReference type="AlphaFoldDB" id="A0A7J9KGK2"/>